<evidence type="ECO:0000313" key="16">
    <source>
        <dbReference type="EMBL" id="CAA9245794.1"/>
    </source>
</evidence>
<dbReference type="EMBL" id="CADCTF010000100">
    <property type="protein sequence ID" value="CAA9245794.1"/>
    <property type="molecule type" value="Genomic_DNA"/>
</dbReference>
<keyword evidence="10" id="KW-0448">Lipopolysaccharide biosynthesis</keyword>
<evidence type="ECO:0000256" key="5">
    <source>
        <dbReference type="ARBA" id="ARBA00022679"/>
    </source>
</evidence>
<sequence>MGTLAAVAPADSLTIFYPMWNEEGSIRLAVDAGRETGDALVAAGVLSSFEVLIVDDASTDATGAIADELAAADPRVRVVHHPENRKLGGALKTGFAEARSALVLYTDGDLPTDLHDSLPKALRLHRLYDADIVSAYRHDRTAEGPRRAVYSFAYNALIRFGFGLRVRDVNFAFKLCRREVLNHVRLASDGSFIDAELLIKAHRLGYHIIQFGVDYFPRTRGISTLSSGSTILKIVRELGTMYLDLKDIEPLPPEVLHGPPPTMASPSPEQRTRRLRRRRAHPAASNAPRVEPRLLIVNADDYGLTEAVSEGILRGHREGVITSTSVLVLAPAFEKSAKWLVDTEALGVGVHLALVGEDPPLLSPREIPTLVDRNGRLPISWKVFLARCGAGRIDSADVRRELNAQLDAVGAQDIRVTHLDSHQHLHLWPMVRQVVLDLAVERGIGAVRVPRSATAVPGIGLNRLASELARAAAARGLAFPGHAVGVDEAGRMDVATIERALVRLGRTNAAAVELSAHPGEAEDPDRGRYRWGYHWGEELAALTDPRVRVAIERHGFVLGTYADLVRSAGPAAR</sequence>
<keyword evidence="11" id="KW-1133">Transmembrane helix</keyword>
<accession>A0A6J4I9G8</accession>
<keyword evidence="3" id="KW-1003">Cell membrane</keyword>
<keyword evidence="4" id="KW-0328">Glycosyltransferase</keyword>
<gene>
    <name evidence="16" type="ORF">AVDCRST_MAG50-1952</name>
</gene>
<dbReference type="GO" id="GO:0016787">
    <property type="term" value="F:hydrolase activity"/>
    <property type="evidence" value="ECO:0007669"/>
    <property type="project" value="UniProtKB-KW"/>
</dbReference>
<keyword evidence="7" id="KW-0479">Metal-binding</keyword>
<evidence type="ECO:0000256" key="3">
    <source>
        <dbReference type="ARBA" id="ARBA00022475"/>
    </source>
</evidence>
<evidence type="ECO:0000256" key="8">
    <source>
        <dbReference type="ARBA" id="ARBA00022801"/>
    </source>
</evidence>
<evidence type="ECO:0000256" key="14">
    <source>
        <dbReference type="SAM" id="MobiDB-lite"/>
    </source>
</evidence>
<keyword evidence="8" id="KW-0378">Hydrolase</keyword>
<dbReference type="CDD" id="cd04179">
    <property type="entry name" value="DPM_DPG-synthase_like"/>
    <property type="match status" value="1"/>
</dbReference>
<reference evidence="16" key="1">
    <citation type="submission" date="2020-02" db="EMBL/GenBank/DDBJ databases">
        <authorList>
            <person name="Meier V. D."/>
        </authorList>
    </citation>
    <scope>NUCLEOTIDE SEQUENCE</scope>
    <source>
        <strain evidence="16">AVDCRST_MAG50</strain>
    </source>
</reference>
<dbReference type="InterPro" id="IPR011330">
    <property type="entry name" value="Glyco_hydro/deAcase_b/a-brl"/>
</dbReference>
<dbReference type="GO" id="GO:0046872">
    <property type="term" value="F:metal ion binding"/>
    <property type="evidence" value="ECO:0007669"/>
    <property type="project" value="UniProtKB-KW"/>
</dbReference>
<evidence type="ECO:0000256" key="1">
    <source>
        <dbReference type="ARBA" id="ARBA00001946"/>
    </source>
</evidence>
<dbReference type="InterPro" id="IPR029044">
    <property type="entry name" value="Nucleotide-diphossugar_trans"/>
</dbReference>
<dbReference type="InterPro" id="IPR006879">
    <property type="entry name" value="YdjC-like"/>
</dbReference>
<dbReference type="GO" id="GO:0005886">
    <property type="term" value="C:plasma membrane"/>
    <property type="evidence" value="ECO:0007669"/>
    <property type="project" value="TreeGrafter"/>
</dbReference>
<dbReference type="SUPFAM" id="SSF53448">
    <property type="entry name" value="Nucleotide-diphospho-sugar transferases"/>
    <property type="match status" value="1"/>
</dbReference>
<evidence type="ECO:0000256" key="2">
    <source>
        <dbReference type="ARBA" id="ARBA00006739"/>
    </source>
</evidence>
<feature type="compositionally biased region" description="Pro residues" evidence="14">
    <location>
        <begin position="253"/>
        <end position="263"/>
    </location>
</feature>
<evidence type="ECO:0000256" key="4">
    <source>
        <dbReference type="ARBA" id="ARBA00022676"/>
    </source>
</evidence>
<dbReference type="Gene3D" id="3.90.550.10">
    <property type="entry name" value="Spore Coat Polysaccharide Biosynthesis Protein SpsA, Chain A"/>
    <property type="match status" value="1"/>
</dbReference>
<evidence type="ECO:0000256" key="9">
    <source>
        <dbReference type="ARBA" id="ARBA00022842"/>
    </source>
</evidence>
<evidence type="ECO:0000256" key="12">
    <source>
        <dbReference type="ARBA" id="ARBA00023136"/>
    </source>
</evidence>
<evidence type="ECO:0000256" key="7">
    <source>
        <dbReference type="ARBA" id="ARBA00022723"/>
    </source>
</evidence>
<evidence type="ECO:0000259" key="15">
    <source>
        <dbReference type="Pfam" id="PF00535"/>
    </source>
</evidence>
<evidence type="ECO:0000256" key="10">
    <source>
        <dbReference type="ARBA" id="ARBA00022985"/>
    </source>
</evidence>
<dbReference type="AlphaFoldDB" id="A0A6J4I9G8"/>
<dbReference type="GO" id="GO:0009103">
    <property type="term" value="P:lipopolysaccharide biosynthetic process"/>
    <property type="evidence" value="ECO:0007669"/>
    <property type="project" value="UniProtKB-KW"/>
</dbReference>
<evidence type="ECO:0000256" key="6">
    <source>
        <dbReference type="ARBA" id="ARBA00022692"/>
    </source>
</evidence>
<organism evidence="16">
    <name type="scientific">uncultured Acidimicrobiales bacterium</name>
    <dbReference type="NCBI Taxonomy" id="310071"/>
    <lineage>
        <taxon>Bacteria</taxon>
        <taxon>Bacillati</taxon>
        <taxon>Actinomycetota</taxon>
        <taxon>Acidimicrobiia</taxon>
        <taxon>Acidimicrobiales</taxon>
        <taxon>environmental samples</taxon>
    </lineage>
</organism>
<feature type="domain" description="Glycosyltransferase 2-like" evidence="15">
    <location>
        <begin position="15"/>
        <end position="183"/>
    </location>
</feature>
<keyword evidence="5 16" id="KW-0808">Transferase</keyword>
<dbReference type="Pfam" id="PF04794">
    <property type="entry name" value="YdjC"/>
    <property type="match status" value="1"/>
</dbReference>
<comment type="similarity">
    <text evidence="2">Belongs to the glycosyltransferase 2 family.</text>
</comment>
<dbReference type="GO" id="GO:0099621">
    <property type="term" value="F:undecaprenyl-phosphate 4-deoxy-4-formamido-L-arabinose transferase activity"/>
    <property type="evidence" value="ECO:0007669"/>
    <property type="project" value="TreeGrafter"/>
</dbReference>
<name>A0A6J4I9G8_9ACTN</name>
<dbReference type="Pfam" id="PF00535">
    <property type="entry name" value="Glycos_transf_2"/>
    <property type="match status" value="1"/>
</dbReference>
<keyword evidence="13" id="KW-0119">Carbohydrate metabolism</keyword>
<dbReference type="PANTHER" id="PTHR48090:SF3">
    <property type="entry name" value="UNDECAPRENYL-PHOSPHATE 4-DEOXY-4-FORMAMIDO-L-ARABINOSE TRANSFERASE"/>
    <property type="match status" value="1"/>
</dbReference>
<dbReference type="InterPro" id="IPR050256">
    <property type="entry name" value="Glycosyltransferase_2"/>
</dbReference>
<proteinExistence type="inferred from homology"/>
<comment type="cofactor">
    <cofactor evidence="1">
        <name>Mg(2+)</name>
        <dbReference type="ChEBI" id="CHEBI:18420"/>
    </cofactor>
</comment>
<dbReference type="InterPro" id="IPR001173">
    <property type="entry name" value="Glyco_trans_2-like"/>
</dbReference>
<evidence type="ECO:0000256" key="13">
    <source>
        <dbReference type="ARBA" id="ARBA00023277"/>
    </source>
</evidence>
<keyword evidence="6" id="KW-0812">Transmembrane</keyword>
<dbReference type="SUPFAM" id="SSF88713">
    <property type="entry name" value="Glycoside hydrolase/deacetylase"/>
    <property type="match status" value="1"/>
</dbReference>
<feature type="region of interest" description="Disordered" evidence="14">
    <location>
        <begin position="253"/>
        <end position="286"/>
    </location>
</feature>
<keyword evidence="9" id="KW-0460">Magnesium</keyword>
<keyword evidence="12" id="KW-0472">Membrane</keyword>
<protein>
    <submittedName>
        <fullName evidence="16">Cellobiose phosphotransferase system YdjC-like protein</fullName>
    </submittedName>
</protein>
<dbReference type="PANTHER" id="PTHR48090">
    <property type="entry name" value="UNDECAPRENYL-PHOSPHATE 4-DEOXY-4-FORMAMIDO-L-ARABINOSE TRANSFERASE-RELATED"/>
    <property type="match status" value="1"/>
</dbReference>
<evidence type="ECO:0000256" key="11">
    <source>
        <dbReference type="ARBA" id="ARBA00022989"/>
    </source>
</evidence>
<dbReference type="Gene3D" id="3.20.20.370">
    <property type="entry name" value="Glycoside hydrolase/deacetylase"/>
    <property type="match status" value="1"/>
</dbReference>